<name>A0A455W9H7_MARNT</name>
<dbReference type="GO" id="GO:0015628">
    <property type="term" value="P:protein secretion by the type II secretion system"/>
    <property type="evidence" value="ECO:0007669"/>
    <property type="project" value="InterPro"/>
</dbReference>
<reference evidence="13" key="1">
    <citation type="submission" date="2019-03" db="EMBL/GenBank/DDBJ databases">
        <title>Whole genome analysis of nitrate-reducing bacteria Marinobacter hydrocarbonoclasticus YB03.</title>
        <authorList>
            <person name="Azam A.H."/>
            <person name="Yuk S.R."/>
            <person name="Kamarisima K."/>
            <person name="Miyanaga K."/>
            <person name="Tanji Y."/>
        </authorList>
    </citation>
    <scope>NUCLEOTIDE SEQUENCE</scope>
    <source>
        <strain evidence="13">YB03</strain>
    </source>
</reference>
<dbReference type="InterPro" id="IPR022346">
    <property type="entry name" value="T2SS_GspH"/>
</dbReference>
<feature type="transmembrane region" description="Helical" evidence="11">
    <location>
        <begin position="7"/>
        <end position="31"/>
    </location>
</feature>
<comment type="similarity">
    <text evidence="9">Belongs to the GSP H family.</text>
</comment>
<evidence type="ECO:0000259" key="12">
    <source>
        <dbReference type="Pfam" id="PF12019"/>
    </source>
</evidence>
<dbReference type="InterPro" id="IPR045584">
    <property type="entry name" value="Pilin-like"/>
</dbReference>
<evidence type="ECO:0000256" key="9">
    <source>
        <dbReference type="ARBA" id="ARBA00025772"/>
    </source>
</evidence>
<organism evidence="13">
    <name type="scientific">Marinobacter nauticus</name>
    <name type="common">Marinobacter hydrocarbonoclasticus</name>
    <name type="synonym">Marinobacter aquaeolei</name>
    <dbReference type="NCBI Taxonomy" id="2743"/>
    <lineage>
        <taxon>Bacteria</taxon>
        <taxon>Pseudomonadati</taxon>
        <taxon>Pseudomonadota</taxon>
        <taxon>Gammaproteobacteria</taxon>
        <taxon>Pseudomonadales</taxon>
        <taxon>Marinobacteraceae</taxon>
        <taxon>Marinobacter</taxon>
    </lineage>
</organism>
<evidence type="ECO:0000256" key="7">
    <source>
        <dbReference type="ARBA" id="ARBA00022989"/>
    </source>
</evidence>
<keyword evidence="7 11" id="KW-1133">Transmembrane helix</keyword>
<evidence type="ECO:0000256" key="1">
    <source>
        <dbReference type="ARBA" id="ARBA00004377"/>
    </source>
</evidence>
<dbReference type="Pfam" id="PF12019">
    <property type="entry name" value="GspH"/>
    <property type="match status" value="1"/>
</dbReference>
<feature type="domain" description="General secretion pathway GspH" evidence="12">
    <location>
        <begin position="44"/>
        <end position="149"/>
    </location>
</feature>
<proteinExistence type="inferred from homology"/>
<keyword evidence="5" id="KW-0997">Cell inner membrane</keyword>
<accession>A0A455W9H7</accession>
<evidence type="ECO:0000256" key="10">
    <source>
        <dbReference type="ARBA" id="ARBA00030775"/>
    </source>
</evidence>
<dbReference type="Pfam" id="PF07963">
    <property type="entry name" value="N_methyl"/>
    <property type="match status" value="1"/>
</dbReference>
<dbReference type="InterPro" id="IPR012902">
    <property type="entry name" value="N_methyl_site"/>
</dbReference>
<evidence type="ECO:0000256" key="6">
    <source>
        <dbReference type="ARBA" id="ARBA00022692"/>
    </source>
</evidence>
<evidence type="ECO:0000256" key="2">
    <source>
        <dbReference type="ARBA" id="ARBA00021549"/>
    </source>
</evidence>
<dbReference type="SUPFAM" id="SSF54523">
    <property type="entry name" value="Pili subunits"/>
    <property type="match status" value="1"/>
</dbReference>
<dbReference type="PROSITE" id="PS00409">
    <property type="entry name" value="PROKAR_NTER_METHYL"/>
    <property type="match status" value="1"/>
</dbReference>
<keyword evidence="3" id="KW-1003">Cell membrane</keyword>
<dbReference type="PANTHER" id="PTHR30093:SF41">
    <property type="entry name" value="TYPE II SECRETION SYSTEM PROTEIN H"/>
    <property type="match status" value="1"/>
</dbReference>
<comment type="subcellular location">
    <subcellularLocation>
        <location evidence="1">Cell inner membrane</location>
        <topology evidence="1">Single-pass membrane protein</topology>
    </subcellularLocation>
</comment>
<dbReference type="Gene3D" id="3.55.40.10">
    <property type="entry name" value="minor pseudopilin epsh domain"/>
    <property type="match status" value="1"/>
</dbReference>
<gene>
    <name evidence="13" type="ORF">YBY_07410</name>
</gene>
<protein>
    <recommendedName>
        <fullName evidence="2">Type II secretion system protein H</fullName>
    </recommendedName>
    <alternativeName>
        <fullName evidence="10">General secretion pathway protein H</fullName>
    </alternativeName>
</protein>
<keyword evidence="6 11" id="KW-0812">Transmembrane</keyword>
<evidence type="ECO:0000313" key="13">
    <source>
        <dbReference type="EMBL" id="BBJ02893.1"/>
    </source>
</evidence>
<dbReference type="NCBIfam" id="TIGR02532">
    <property type="entry name" value="IV_pilin_GFxxxE"/>
    <property type="match status" value="1"/>
</dbReference>
<sequence length="161" mass="17075">MRPKHSGFTLIELMIVVALIAIIATVAVPGFRSLIESSRLTSTTNNVIGLLNYARAEAVRRGEPVALRAMNGDLQQGLEVLLERDLPDANADILRAAEAMPGSVTLTITNGVMPVFRGNGEKKGGNPTEFRICPGNGKPGVDIVINRGGQANRAQTEPACT</sequence>
<evidence type="ECO:0000256" key="3">
    <source>
        <dbReference type="ARBA" id="ARBA00022475"/>
    </source>
</evidence>
<dbReference type="GO" id="GO:0005886">
    <property type="term" value="C:plasma membrane"/>
    <property type="evidence" value="ECO:0007669"/>
    <property type="project" value="UniProtKB-SubCell"/>
</dbReference>
<dbReference type="GO" id="GO:0015627">
    <property type="term" value="C:type II protein secretion system complex"/>
    <property type="evidence" value="ECO:0007669"/>
    <property type="project" value="InterPro"/>
</dbReference>
<keyword evidence="4" id="KW-0488">Methylation</keyword>
<dbReference type="PANTHER" id="PTHR30093">
    <property type="entry name" value="GENERAL SECRETION PATHWAY PROTEIN G"/>
    <property type="match status" value="1"/>
</dbReference>
<evidence type="ECO:0000256" key="11">
    <source>
        <dbReference type="SAM" id="Phobius"/>
    </source>
</evidence>
<evidence type="ECO:0000256" key="8">
    <source>
        <dbReference type="ARBA" id="ARBA00023136"/>
    </source>
</evidence>
<evidence type="ECO:0000256" key="5">
    <source>
        <dbReference type="ARBA" id="ARBA00022519"/>
    </source>
</evidence>
<keyword evidence="8 11" id="KW-0472">Membrane</keyword>
<evidence type="ECO:0000256" key="4">
    <source>
        <dbReference type="ARBA" id="ARBA00022481"/>
    </source>
</evidence>
<dbReference type="AlphaFoldDB" id="A0A455W9H7"/>
<dbReference type="EMBL" id="AP019537">
    <property type="protein sequence ID" value="BBJ02893.1"/>
    <property type="molecule type" value="Genomic_DNA"/>
</dbReference>